<gene>
    <name evidence="8" type="ORF">BC781_1011381</name>
</gene>
<evidence type="ECO:0000256" key="4">
    <source>
        <dbReference type="ARBA" id="ARBA00022927"/>
    </source>
</evidence>
<keyword evidence="7" id="KW-0472">Membrane</keyword>
<keyword evidence="5" id="KW-1133">Transmembrane helix</keyword>
<dbReference type="InterPro" id="IPR038379">
    <property type="entry name" value="SecE_sf"/>
</dbReference>
<dbReference type="GO" id="GO:0006886">
    <property type="term" value="P:intracellular protein transport"/>
    <property type="evidence" value="ECO:0007669"/>
    <property type="project" value="InterPro"/>
</dbReference>
<proteinExistence type="predicted"/>
<evidence type="ECO:0000256" key="2">
    <source>
        <dbReference type="ARBA" id="ARBA00022448"/>
    </source>
</evidence>
<evidence type="ECO:0000313" key="8">
    <source>
        <dbReference type="EMBL" id="PWJ44983.1"/>
    </source>
</evidence>
<dbReference type="EMBL" id="QGDO01000001">
    <property type="protein sequence ID" value="PWJ44983.1"/>
    <property type="molecule type" value="Genomic_DNA"/>
</dbReference>
<evidence type="ECO:0000256" key="5">
    <source>
        <dbReference type="ARBA" id="ARBA00022989"/>
    </source>
</evidence>
<evidence type="ECO:0000256" key="6">
    <source>
        <dbReference type="ARBA" id="ARBA00023010"/>
    </source>
</evidence>
<dbReference type="GO" id="GO:0006605">
    <property type="term" value="P:protein targeting"/>
    <property type="evidence" value="ECO:0007669"/>
    <property type="project" value="InterPro"/>
</dbReference>
<dbReference type="GO" id="GO:0016020">
    <property type="term" value="C:membrane"/>
    <property type="evidence" value="ECO:0007669"/>
    <property type="project" value="UniProtKB-SubCell"/>
</dbReference>
<sequence length="62" mass="7026">MAVMKFIRESVKEMKENVTWLPFSSVQEQSLLVLVASTVFALVVYGVDIVTRATLENIYALF</sequence>
<keyword evidence="6" id="KW-0811">Translocation</keyword>
<evidence type="ECO:0000256" key="7">
    <source>
        <dbReference type="ARBA" id="ARBA00023136"/>
    </source>
</evidence>
<keyword evidence="2" id="KW-0813">Transport</keyword>
<name>A0A315ZIE3_SEDFL</name>
<evidence type="ECO:0000256" key="1">
    <source>
        <dbReference type="ARBA" id="ARBA00004370"/>
    </source>
</evidence>
<evidence type="ECO:0000313" key="9">
    <source>
        <dbReference type="Proteomes" id="UP000245535"/>
    </source>
</evidence>
<reference evidence="8 9" key="1">
    <citation type="submission" date="2018-03" db="EMBL/GenBank/DDBJ databases">
        <title>Genomic Encyclopedia of Archaeal and Bacterial Type Strains, Phase II (KMG-II): from individual species to whole genera.</title>
        <authorList>
            <person name="Goeker M."/>
        </authorList>
    </citation>
    <scope>NUCLEOTIDE SEQUENCE [LARGE SCALE GENOMIC DNA]</scope>
    <source>
        <strain evidence="8 9">DSM 28229</strain>
    </source>
</reference>
<keyword evidence="3" id="KW-0812">Transmembrane</keyword>
<keyword evidence="4" id="KW-0653">Protein transport</keyword>
<dbReference type="RefSeq" id="WP_109616442.1">
    <property type="nucleotide sequence ID" value="NZ_QGDO01000001.1"/>
</dbReference>
<evidence type="ECO:0000256" key="3">
    <source>
        <dbReference type="ARBA" id="ARBA00022692"/>
    </source>
</evidence>
<comment type="caution">
    <text evidence="8">The sequence shown here is derived from an EMBL/GenBank/DDBJ whole genome shotgun (WGS) entry which is preliminary data.</text>
</comment>
<keyword evidence="9" id="KW-1185">Reference proteome</keyword>
<dbReference type="InterPro" id="IPR001901">
    <property type="entry name" value="Translocase_SecE/Sec61-g"/>
</dbReference>
<comment type="subcellular location">
    <subcellularLocation>
        <location evidence="1">Membrane</location>
    </subcellularLocation>
</comment>
<accession>A0A315ZIE3</accession>
<dbReference type="AlphaFoldDB" id="A0A315ZIE3"/>
<dbReference type="Gene3D" id="1.20.5.1030">
    <property type="entry name" value="Preprotein translocase secy subunit"/>
    <property type="match status" value="1"/>
</dbReference>
<organism evidence="8 9">
    <name type="scientific">Sediminitomix flava</name>
    <dbReference type="NCBI Taxonomy" id="379075"/>
    <lineage>
        <taxon>Bacteria</taxon>
        <taxon>Pseudomonadati</taxon>
        <taxon>Bacteroidota</taxon>
        <taxon>Cytophagia</taxon>
        <taxon>Cytophagales</taxon>
        <taxon>Flammeovirgaceae</taxon>
        <taxon>Sediminitomix</taxon>
    </lineage>
</organism>
<dbReference type="Proteomes" id="UP000245535">
    <property type="component" value="Unassembled WGS sequence"/>
</dbReference>
<protein>
    <submittedName>
        <fullName evidence="8">Preprotein translocase subunit SecE</fullName>
    </submittedName>
</protein>
<dbReference type="OrthoDB" id="9810735at2"/>
<dbReference type="Pfam" id="PF00584">
    <property type="entry name" value="SecE"/>
    <property type="match status" value="1"/>
</dbReference>